<feature type="signal peptide" evidence="5">
    <location>
        <begin position="1"/>
        <end position="21"/>
    </location>
</feature>
<reference evidence="7" key="1">
    <citation type="journal article" date="2019" name="Int. J. Syst. Evol. Microbiol.">
        <title>The Global Catalogue of Microorganisms (GCM) 10K type strain sequencing project: providing services to taxonomists for standard genome sequencing and annotation.</title>
        <authorList>
            <consortium name="The Broad Institute Genomics Platform"/>
            <consortium name="The Broad Institute Genome Sequencing Center for Infectious Disease"/>
            <person name="Wu L."/>
            <person name="Ma J."/>
        </authorList>
    </citation>
    <scope>NUCLEOTIDE SEQUENCE [LARGE SCALE GENOMIC DNA]</scope>
    <source>
        <strain evidence="7">CGMCC 1.12376</strain>
    </source>
</reference>
<dbReference type="PROSITE" id="PS51257">
    <property type="entry name" value="PROKAR_LIPOPROTEIN"/>
    <property type="match status" value="1"/>
</dbReference>
<evidence type="ECO:0000313" key="6">
    <source>
        <dbReference type="EMBL" id="MFD1608226.1"/>
    </source>
</evidence>
<evidence type="ECO:0000313" key="7">
    <source>
        <dbReference type="Proteomes" id="UP001597221"/>
    </source>
</evidence>
<dbReference type="CDD" id="cd14749">
    <property type="entry name" value="PBP2_XBP1_like"/>
    <property type="match status" value="1"/>
</dbReference>
<evidence type="ECO:0000256" key="4">
    <source>
        <dbReference type="SAM" id="MobiDB-lite"/>
    </source>
</evidence>
<dbReference type="PANTHER" id="PTHR30061">
    <property type="entry name" value="MALTOSE-BINDING PERIPLASMIC PROTEIN"/>
    <property type="match status" value="1"/>
</dbReference>
<evidence type="ECO:0000256" key="1">
    <source>
        <dbReference type="ARBA" id="ARBA00008520"/>
    </source>
</evidence>
<name>A0ABW4HSH9_9BACI</name>
<feature type="chain" id="PRO_5046558453" evidence="5">
    <location>
        <begin position="22"/>
        <end position="443"/>
    </location>
</feature>
<dbReference type="Proteomes" id="UP001597221">
    <property type="component" value="Unassembled WGS sequence"/>
</dbReference>
<keyword evidence="7" id="KW-1185">Reference proteome</keyword>
<dbReference type="Pfam" id="PF01547">
    <property type="entry name" value="SBP_bac_1"/>
    <property type="match status" value="1"/>
</dbReference>
<accession>A0ABW4HSH9</accession>
<sequence length="443" mass="49581">MKKWYLGLLGILLLLLLAACSGDDDDGSSETDGAEGTSDEATEGEDGEITLEYWQYSFDSKVSLMDELIKEFEEANPGIKVKQTNFPYDQYNEQVAVQVPAGRGPDVINLFYGWVPTYVDAGYLQPLPQDAFPHEEIESEFFPLVEATKMDGEYWTIPTAVRTLALFYNKDLFEEAGLDPDSPPTTWEELEEYAVKLTKADSNGRLEQSGMAWEPAQQGHQWLRDGLTRQAGGEVLSEDRKEVIWGDDPAGLEAFKYWLSFPTDLGTSEQGFYTDDVTAFVTEKAAMNVDGSFRIGTLQNDAPDLNYAVAPLPGNVEQSTNASFWTNGITAKVEGEKLDAAVKFLQFLTSDEVMERWLDEIGELPAKEAVAMQDKYVNDEIYGPFIESLPYANAHFFVDETKERELVINAANKVLMEGADPEDAFNELVESTQALYDEYWGDK</sequence>
<evidence type="ECO:0000256" key="5">
    <source>
        <dbReference type="SAM" id="SignalP"/>
    </source>
</evidence>
<dbReference type="InterPro" id="IPR006059">
    <property type="entry name" value="SBP"/>
</dbReference>
<proteinExistence type="inferred from homology"/>
<evidence type="ECO:0000256" key="3">
    <source>
        <dbReference type="ARBA" id="ARBA00022729"/>
    </source>
</evidence>
<gene>
    <name evidence="6" type="ORF">ACFSBH_11215</name>
</gene>
<comment type="caution">
    <text evidence="6">The sequence shown here is derived from an EMBL/GenBank/DDBJ whole genome shotgun (WGS) entry which is preliminary data.</text>
</comment>
<evidence type="ECO:0000256" key="2">
    <source>
        <dbReference type="ARBA" id="ARBA00022448"/>
    </source>
</evidence>
<comment type="similarity">
    <text evidence="1">Belongs to the bacterial solute-binding protein 1 family.</text>
</comment>
<keyword evidence="2" id="KW-0813">Transport</keyword>
<organism evidence="6 7">
    <name type="scientific">Oceanobacillus luteolus</name>
    <dbReference type="NCBI Taxonomy" id="1274358"/>
    <lineage>
        <taxon>Bacteria</taxon>
        <taxon>Bacillati</taxon>
        <taxon>Bacillota</taxon>
        <taxon>Bacilli</taxon>
        <taxon>Bacillales</taxon>
        <taxon>Bacillaceae</taxon>
        <taxon>Oceanobacillus</taxon>
    </lineage>
</organism>
<dbReference type="SUPFAM" id="SSF53850">
    <property type="entry name" value="Periplasmic binding protein-like II"/>
    <property type="match status" value="1"/>
</dbReference>
<dbReference type="Gene3D" id="3.40.190.10">
    <property type="entry name" value="Periplasmic binding protein-like II"/>
    <property type="match status" value="1"/>
</dbReference>
<keyword evidence="3 5" id="KW-0732">Signal</keyword>
<protein>
    <submittedName>
        <fullName evidence="6">Extracellular solute-binding protein</fullName>
    </submittedName>
</protein>
<dbReference type="RefSeq" id="WP_379597558.1">
    <property type="nucleotide sequence ID" value="NZ_JBHUDE010000048.1"/>
</dbReference>
<dbReference type="EMBL" id="JBHUDE010000048">
    <property type="protein sequence ID" value="MFD1608226.1"/>
    <property type="molecule type" value="Genomic_DNA"/>
</dbReference>
<feature type="region of interest" description="Disordered" evidence="4">
    <location>
        <begin position="25"/>
        <end position="46"/>
    </location>
</feature>
<dbReference type="PANTHER" id="PTHR30061:SF50">
    <property type="entry name" value="MALTOSE_MALTODEXTRIN-BINDING PERIPLASMIC PROTEIN"/>
    <property type="match status" value="1"/>
</dbReference>